<dbReference type="FunFam" id="3.90.1150.80:FF:000001">
    <property type="entry name" value="Chromosome segregation protein (Pcs1)"/>
    <property type="match status" value="1"/>
</dbReference>
<dbReference type="GO" id="GO:0072686">
    <property type="term" value="C:mitotic spindle"/>
    <property type="evidence" value="ECO:0007669"/>
    <property type="project" value="TreeGrafter"/>
</dbReference>
<feature type="coiled-coil region" evidence="1">
    <location>
        <begin position="261"/>
        <end position="345"/>
    </location>
</feature>
<evidence type="ECO:0000313" key="5">
    <source>
        <dbReference type="Proteomes" id="UP000242519"/>
    </source>
</evidence>
<evidence type="ECO:0000256" key="1">
    <source>
        <dbReference type="SAM" id="Coils"/>
    </source>
</evidence>
<reference evidence="4 5" key="1">
    <citation type="submission" date="2017-04" db="EMBL/GenBank/DDBJ databases">
        <title>Draft genome sequence of Marssonina coronaria NL1: causal agent of apple blotch.</title>
        <authorList>
            <person name="Cheng Q."/>
        </authorList>
    </citation>
    <scope>NUCLEOTIDE SEQUENCE [LARGE SCALE GENOMIC DNA]</scope>
    <source>
        <strain evidence="4 5">NL1</strain>
    </source>
</reference>
<evidence type="ECO:0000259" key="3">
    <source>
        <dbReference type="Pfam" id="PF12539"/>
    </source>
</evidence>
<dbReference type="InterPro" id="IPR040349">
    <property type="entry name" value="Csm1/Pcs1"/>
</dbReference>
<feature type="compositionally biased region" description="Basic residues" evidence="2">
    <location>
        <begin position="60"/>
        <end position="72"/>
    </location>
</feature>
<dbReference type="EMBL" id="MZNU01000315">
    <property type="protein sequence ID" value="OWP00648.1"/>
    <property type="molecule type" value="Genomic_DNA"/>
</dbReference>
<dbReference type="AlphaFoldDB" id="A0A218YYB6"/>
<dbReference type="GO" id="GO:0005730">
    <property type="term" value="C:nucleolus"/>
    <property type="evidence" value="ECO:0007669"/>
    <property type="project" value="TreeGrafter"/>
</dbReference>
<dbReference type="GO" id="GO:0045144">
    <property type="term" value="P:meiotic sister chromatid segregation"/>
    <property type="evidence" value="ECO:0007669"/>
    <property type="project" value="TreeGrafter"/>
</dbReference>
<feature type="region of interest" description="Disordered" evidence="2">
    <location>
        <begin position="211"/>
        <end position="258"/>
    </location>
</feature>
<dbReference type="GO" id="GO:0034506">
    <property type="term" value="C:chromosome, centromeric core domain"/>
    <property type="evidence" value="ECO:0007669"/>
    <property type="project" value="TreeGrafter"/>
</dbReference>
<feature type="compositionally biased region" description="Basic residues" evidence="2">
    <location>
        <begin position="170"/>
        <end position="180"/>
    </location>
</feature>
<keyword evidence="5" id="KW-1185">Reference proteome</keyword>
<sequence length="520" mass="56984">MPRVKKSTLAGLVDSDSDDGFAMLTPDSMAGKNVTGNGKTGKGRGRPKADPSKPAPSKVMKARVKVPARRTSGRLVAKKFAADAPPAAANSKRPALKDKTNQDAADDEIDEFAHDEDLVMESMVEDSIVAIQKTKPKVAKKTALARAKAAEDKNHLASMIAETQEVKAPTMKRRRPVKKQKPAEPSPEKIIQETQYEEMDVDVDVDEAVEVEPEHAPASKPARITSRTQSHSRQRQSSTQRRGAGCASDTERADPALRRKLGEMTKKYETLNLKYQDLRQIGIKEADINFDNLRKERDSEKKIAGDLVKSLNADIAGNMSWEKKAEALKKKLDSQTAETISLQAQLAILKTSFSEAQSENKTLSAKLAATRVAAASVESAHSKTPGSVLKGNGGTRLMGSAEAAEIAQAAQLKEDLYRDLTGLIIRGVKREEEEDVFDCLQTGGRNGTLHFKLATANEKSSESYDDAQCNYIPQLDSSRDKSLIELLPDYLVDEITFPRPQATKFYARVVKALMDKPVDR</sequence>
<dbReference type="Proteomes" id="UP000242519">
    <property type="component" value="Unassembled WGS sequence"/>
</dbReference>
<keyword evidence="1" id="KW-0175">Coiled coil</keyword>
<dbReference type="InterPro" id="IPR038608">
    <property type="entry name" value="Csm1/Pcs1_C_sf"/>
</dbReference>
<dbReference type="Pfam" id="PF12539">
    <property type="entry name" value="Csm1"/>
    <property type="match status" value="1"/>
</dbReference>
<feature type="compositionally biased region" description="Low complexity" evidence="2">
    <location>
        <begin position="225"/>
        <end position="242"/>
    </location>
</feature>
<dbReference type="InParanoid" id="A0A218YYB6"/>
<feature type="compositionally biased region" description="Basic and acidic residues" evidence="2">
    <location>
        <begin position="249"/>
        <end position="258"/>
    </location>
</feature>
<dbReference type="PANTHER" id="PTHR28006:SF1">
    <property type="entry name" value="MONOPOLIN COMPLEX SUBUNIT CSM1"/>
    <property type="match status" value="1"/>
</dbReference>
<dbReference type="OrthoDB" id="2431049at2759"/>
<dbReference type="PANTHER" id="PTHR28006">
    <property type="entry name" value="MONOPOLIN COMPLEX SUBUNIT CSM1"/>
    <property type="match status" value="1"/>
</dbReference>
<name>A0A218YYB6_9HELO</name>
<dbReference type="GO" id="GO:0051315">
    <property type="term" value="P:attachment of mitotic spindle microtubules to kinetochore"/>
    <property type="evidence" value="ECO:0007669"/>
    <property type="project" value="TreeGrafter"/>
</dbReference>
<gene>
    <name evidence="4" type="ORF">B2J93_5424</name>
</gene>
<dbReference type="CDD" id="cd23787">
    <property type="entry name" value="RWD_CSM1"/>
    <property type="match status" value="1"/>
</dbReference>
<dbReference type="STRING" id="503106.A0A218YYB6"/>
<feature type="domain" description="Monopolin complex subunit Csm1/Pcs1 C-terminal" evidence="3">
    <location>
        <begin position="411"/>
        <end position="499"/>
    </location>
</feature>
<comment type="caution">
    <text evidence="4">The sequence shown here is derived from an EMBL/GenBank/DDBJ whole genome shotgun (WGS) entry which is preliminary data.</text>
</comment>
<feature type="region of interest" description="Disordered" evidence="2">
    <location>
        <begin position="1"/>
        <end position="106"/>
    </location>
</feature>
<dbReference type="Gene3D" id="3.90.1150.80">
    <property type="match status" value="1"/>
</dbReference>
<protein>
    <recommendedName>
        <fullName evidence="3">Monopolin complex subunit Csm1/Pcs1 C-terminal domain-containing protein</fullName>
    </recommendedName>
</protein>
<dbReference type="GO" id="GO:1990644">
    <property type="term" value="F:microtubule site clamp"/>
    <property type="evidence" value="ECO:0007669"/>
    <property type="project" value="TreeGrafter"/>
</dbReference>
<evidence type="ECO:0000313" key="4">
    <source>
        <dbReference type="EMBL" id="OWP00648.1"/>
    </source>
</evidence>
<dbReference type="GO" id="GO:0033551">
    <property type="term" value="C:monopolin complex"/>
    <property type="evidence" value="ECO:0007669"/>
    <property type="project" value="InterPro"/>
</dbReference>
<proteinExistence type="predicted"/>
<dbReference type="InterPro" id="IPR020981">
    <property type="entry name" value="Csm1/Pcs1_C"/>
</dbReference>
<evidence type="ECO:0000256" key="2">
    <source>
        <dbReference type="SAM" id="MobiDB-lite"/>
    </source>
</evidence>
<feature type="region of interest" description="Disordered" evidence="2">
    <location>
        <begin position="160"/>
        <end position="198"/>
    </location>
</feature>
<accession>A0A218YYB6</accession>
<organism evidence="4 5">
    <name type="scientific">Diplocarpon coronariae</name>
    <dbReference type="NCBI Taxonomy" id="2795749"/>
    <lineage>
        <taxon>Eukaryota</taxon>
        <taxon>Fungi</taxon>
        <taxon>Dikarya</taxon>
        <taxon>Ascomycota</taxon>
        <taxon>Pezizomycotina</taxon>
        <taxon>Leotiomycetes</taxon>
        <taxon>Helotiales</taxon>
        <taxon>Drepanopezizaceae</taxon>
        <taxon>Diplocarpon</taxon>
    </lineage>
</organism>
<feature type="compositionally biased region" description="Low complexity" evidence="2">
    <location>
        <begin position="78"/>
        <end position="89"/>
    </location>
</feature>